<dbReference type="Pfam" id="PF12802">
    <property type="entry name" value="MarR_2"/>
    <property type="match status" value="1"/>
</dbReference>
<keyword evidence="3" id="KW-0804">Transcription</keyword>
<protein>
    <submittedName>
        <fullName evidence="6">MarR family winged helix-turn-helix transcriptional regulator</fullName>
    </submittedName>
</protein>
<dbReference type="Gene3D" id="1.10.10.10">
    <property type="entry name" value="Winged helix-like DNA-binding domain superfamily/Winged helix DNA-binding domain"/>
    <property type="match status" value="1"/>
</dbReference>
<dbReference type="AlphaFoldDB" id="A0AAU8DR83"/>
<dbReference type="InterPro" id="IPR039422">
    <property type="entry name" value="MarR/SlyA-like"/>
</dbReference>
<evidence type="ECO:0000256" key="3">
    <source>
        <dbReference type="ARBA" id="ARBA00023163"/>
    </source>
</evidence>
<evidence type="ECO:0000313" key="6">
    <source>
        <dbReference type="EMBL" id="XCG64820.1"/>
    </source>
</evidence>
<organism evidence="6">
    <name type="scientific">Nakamurella sp. A5-74</name>
    <dbReference type="NCBI Taxonomy" id="3158264"/>
    <lineage>
        <taxon>Bacteria</taxon>
        <taxon>Bacillati</taxon>
        <taxon>Actinomycetota</taxon>
        <taxon>Actinomycetes</taxon>
        <taxon>Nakamurellales</taxon>
        <taxon>Nakamurellaceae</taxon>
        <taxon>Nakamurella</taxon>
    </lineage>
</organism>
<dbReference type="RefSeq" id="WP_353650432.1">
    <property type="nucleotide sequence ID" value="NZ_CP159218.1"/>
</dbReference>
<dbReference type="PANTHER" id="PTHR33164:SF99">
    <property type="entry name" value="MARR FAMILY REGULATORY PROTEIN"/>
    <property type="match status" value="1"/>
</dbReference>
<dbReference type="PROSITE" id="PS50995">
    <property type="entry name" value="HTH_MARR_2"/>
    <property type="match status" value="1"/>
</dbReference>
<dbReference type="InterPro" id="IPR000835">
    <property type="entry name" value="HTH_MarR-typ"/>
</dbReference>
<reference evidence="6" key="1">
    <citation type="submission" date="2024-05" db="EMBL/GenBank/DDBJ databases">
        <authorList>
            <person name="Cai S.Y."/>
            <person name="Jin L.M."/>
            <person name="Li H.R."/>
        </authorList>
    </citation>
    <scope>NUCLEOTIDE SEQUENCE</scope>
    <source>
        <strain evidence="6">A5-74</strain>
    </source>
</reference>
<dbReference type="GO" id="GO:0003677">
    <property type="term" value="F:DNA binding"/>
    <property type="evidence" value="ECO:0007669"/>
    <property type="project" value="UniProtKB-KW"/>
</dbReference>
<proteinExistence type="predicted"/>
<dbReference type="InterPro" id="IPR023187">
    <property type="entry name" value="Tscrpt_reg_MarR-type_CS"/>
</dbReference>
<evidence type="ECO:0000256" key="4">
    <source>
        <dbReference type="SAM" id="MobiDB-lite"/>
    </source>
</evidence>
<feature type="region of interest" description="Disordered" evidence="4">
    <location>
        <begin position="82"/>
        <end position="101"/>
    </location>
</feature>
<keyword evidence="2" id="KW-0238">DNA-binding</keyword>
<dbReference type="GO" id="GO:0003700">
    <property type="term" value="F:DNA-binding transcription factor activity"/>
    <property type="evidence" value="ECO:0007669"/>
    <property type="project" value="InterPro"/>
</dbReference>
<dbReference type="PANTHER" id="PTHR33164">
    <property type="entry name" value="TRANSCRIPTIONAL REGULATOR, MARR FAMILY"/>
    <property type="match status" value="1"/>
</dbReference>
<dbReference type="InterPro" id="IPR036390">
    <property type="entry name" value="WH_DNA-bd_sf"/>
</dbReference>
<dbReference type="PRINTS" id="PR00598">
    <property type="entry name" value="HTHMARR"/>
</dbReference>
<evidence type="ECO:0000256" key="2">
    <source>
        <dbReference type="ARBA" id="ARBA00023125"/>
    </source>
</evidence>
<keyword evidence="1" id="KW-0805">Transcription regulation</keyword>
<name>A0AAU8DR83_9ACTN</name>
<evidence type="ECO:0000259" key="5">
    <source>
        <dbReference type="PROSITE" id="PS50995"/>
    </source>
</evidence>
<gene>
    <name evidence="6" type="ORF">ABLG96_05750</name>
</gene>
<dbReference type="EMBL" id="CP159218">
    <property type="protein sequence ID" value="XCG64820.1"/>
    <property type="molecule type" value="Genomic_DNA"/>
</dbReference>
<dbReference type="SMART" id="SM00347">
    <property type="entry name" value="HTH_MARR"/>
    <property type="match status" value="1"/>
</dbReference>
<dbReference type="PROSITE" id="PS01117">
    <property type="entry name" value="HTH_MARR_1"/>
    <property type="match status" value="1"/>
</dbReference>
<sequence>MAPNRGDVAMLVLAAAGDAVAGIQDELQRSGFRDVRPAHGFAFVRIARGDATSLDVAEHLGVSKQAAGKLVDQLVDRGYVVRTHDPSDRRRRPLQLTQRGRACTDGAEAAAQQVVNSWQDRLGADGVAALRMLLQQLDLSGPIRPAW</sequence>
<evidence type="ECO:0000256" key="1">
    <source>
        <dbReference type="ARBA" id="ARBA00023015"/>
    </source>
</evidence>
<dbReference type="InterPro" id="IPR036388">
    <property type="entry name" value="WH-like_DNA-bd_sf"/>
</dbReference>
<dbReference type="GO" id="GO:0006950">
    <property type="term" value="P:response to stress"/>
    <property type="evidence" value="ECO:0007669"/>
    <property type="project" value="TreeGrafter"/>
</dbReference>
<accession>A0AAU8DR83</accession>
<feature type="domain" description="HTH marR-type" evidence="5">
    <location>
        <begin position="1"/>
        <end position="139"/>
    </location>
</feature>
<dbReference type="SUPFAM" id="SSF46785">
    <property type="entry name" value="Winged helix' DNA-binding domain"/>
    <property type="match status" value="1"/>
</dbReference>